<evidence type="ECO:0000256" key="3">
    <source>
        <dbReference type="ARBA" id="ARBA00022679"/>
    </source>
</evidence>
<keyword evidence="3" id="KW-0808">Transferase</keyword>
<dbReference type="GO" id="GO:0003677">
    <property type="term" value="F:DNA binding"/>
    <property type="evidence" value="ECO:0007669"/>
    <property type="project" value="InterPro"/>
</dbReference>
<comment type="caution">
    <text evidence="7">The sequence shown here is derived from an EMBL/GenBank/DDBJ whole genome shotgun (WGS) entry which is preliminary data.</text>
</comment>
<name>A0AA88JU76_RHIRH</name>
<reference evidence="7 8" key="1">
    <citation type="submission" date="2018-08" db="EMBL/GenBank/DDBJ databases">
        <title>Crown Gall in kiwifruit.</title>
        <authorList>
            <person name="Visnovsky S.B."/>
            <person name="Pitman A.R."/>
        </authorList>
    </citation>
    <scope>NUCLEOTIDE SEQUENCE [LARGE SCALE GENOMIC DNA]</scope>
    <source>
        <strain evidence="7 8">SBV_302_78_2</strain>
    </source>
</reference>
<evidence type="ECO:0000256" key="1">
    <source>
        <dbReference type="ARBA" id="ARBA00006594"/>
    </source>
</evidence>
<sequence length="274" mass="30437">MSNPIRQEVIIGDCRLILGDCLEVLPVLGKVDAVVTDPPFGTTQCSWDAVIPFDEMWKAIDAVINAGSPVVLFGCEPFSSLLRISALDRFKYDWVWDKPKGTGFLNAKKQPLRGHELVSVFCKGPTPYYPQKTGGHIRKTSFRGKHLQTDVYGEMAGDYSYDSTERYPRTVITFSSDTQNSSVHPTQKPVALMEYLISTYSQAGQTILDFTMGSGTTGVACVKAGRKFVGVERHEPYFDIACDRIRKAYAQPDMLVEASKPVHEQGSFFDEVTA</sequence>
<dbReference type="InterPro" id="IPR002941">
    <property type="entry name" value="DNA_methylase_N4/N6"/>
</dbReference>
<dbReference type="InterPro" id="IPR002052">
    <property type="entry name" value="DNA_methylase_N6_adenine_CS"/>
</dbReference>
<dbReference type="RefSeq" id="WP_149898070.1">
    <property type="nucleotide sequence ID" value="NZ_QRFF01000001.1"/>
</dbReference>
<dbReference type="GO" id="GO:0032259">
    <property type="term" value="P:methylation"/>
    <property type="evidence" value="ECO:0007669"/>
    <property type="project" value="UniProtKB-KW"/>
</dbReference>
<dbReference type="PRINTS" id="PR00508">
    <property type="entry name" value="S21N4MTFRASE"/>
</dbReference>
<evidence type="ECO:0000256" key="5">
    <source>
        <dbReference type="RuleBase" id="RU362026"/>
    </source>
</evidence>
<dbReference type="GO" id="GO:0009007">
    <property type="term" value="F:site-specific DNA-methyltransferase (adenine-specific) activity"/>
    <property type="evidence" value="ECO:0007669"/>
    <property type="project" value="UniProtKB-EC"/>
</dbReference>
<comment type="similarity">
    <text evidence="1 5">Belongs to the N(4)/N(6)-methyltransferase family.</text>
</comment>
<dbReference type="GO" id="GO:0008170">
    <property type="term" value="F:N-methyltransferase activity"/>
    <property type="evidence" value="ECO:0007669"/>
    <property type="project" value="InterPro"/>
</dbReference>
<evidence type="ECO:0000256" key="2">
    <source>
        <dbReference type="ARBA" id="ARBA00022603"/>
    </source>
</evidence>
<evidence type="ECO:0000313" key="8">
    <source>
        <dbReference type="Proteomes" id="UP000473658"/>
    </source>
</evidence>
<gene>
    <name evidence="7" type="ORF">DXM27_05280</name>
</gene>
<accession>A0AA88JU76</accession>
<organism evidence="7 8">
    <name type="scientific">Rhizobium rhizogenes</name>
    <name type="common">Agrobacterium rhizogenes</name>
    <dbReference type="NCBI Taxonomy" id="359"/>
    <lineage>
        <taxon>Bacteria</taxon>
        <taxon>Pseudomonadati</taxon>
        <taxon>Pseudomonadota</taxon>
        <taxon>Alphaproteobacteria</taxon>
        <taxon>Hyphomicrobiales</taxon>
        <taxon>Rhizobiaceae</taxon>
        <taxon>Rhizobium/Agrobacterium group</taxon>
        <taxon>Rhizobium</taxon>
    </lineage>
</organism>
<dbReference type="Pfam" id="PF01555">
    <property type="entry name" value="N6_N4_Mtase"/>
    <property type="match status" value="1"/>
</dbReference>
<dbReference type="PROSITE" id="PS00092">
    <property type="entry name" value="N6_MTASE"/>
    <property type="match status" value="1"/>
</dbReference>
<dbReference type="Proteomes" id="UP000473658">
    <property type="component" value="Unassembled WGS sequence"/>
</dbReference>
<dbReference type="AlphaFoldDB" id="A0AA88JU76"/>
<dbReference type="InterPro" id="IPR029063">
    <property type="entry name" value="SAM-dependent_MTases_sf"/>
</dbReference>
<dbReference type="Gene3D" id="3.40.50.150">
    <property type="entry name" value="Vaccinia Virus protein VP39"/>
    <property type="match status" value="1"/>
</dbReference>
<dbReference type="SUPFAM" id="SSF53335">
    <property type="entry name" value="S-adenosyl-L-methionine-dependent methyltransferases"/>
    <property type="match status" value="1"/>
</dbReference>
<dbReference type="EC" id="2.1.1.-" evidence="5"/>
<evidence type="ECO:0000259" key="6">
    <source>
        <dbReference type="Pfam" id="PF01555"/>
    </source>
</evidence>
<evidence type="ECO:0000256" key="4">
    <source>
        <dbReference type="ARBA" id="ARBA00047942"/>
    </source>
</evidence>
<comment type="catalytic activity">
    <reaction evidence="4">
        <text>a 2'-deoxyadenosine in DNA + S-adenosyl-L-methionine = an N(6)-methyl-2'-deoxyadenosine in DNA + S-adenosyl-L-homocysteine + H(+)</text>
        <dbReference type="Rhea" id="RHEA:15197"/>
        <dbReference type="Rhea" id="RHEA-COMP:12418"/>
        <dbReference type="Rhea" id="RHEA-COMP:12419"/>
        <dbReference type="ChEBI" id="CHEBI:15378"/>
        <dbReference type="ChEBI" id="CHEBI:57856"/>
        <dbReference type="ChEBI" id="CHEBI:59789"/>
        <dbReference type="ChEBI" id="CHEBI:90615"/>
        <dbReference type="ChEBI" id="CHEBI:90616"/>
        <dbReference type="EC" id="2.1.1.72"/>
    </reaction>
</comment>
<evidence type="ECO:0000313" key="7">
    <source>
        <dbReference type="EMBL" id="KAA3504624.1"/>
    </source>
</evidence>
<protein>
    <recommendedName>
        <fullName evidence="5">Methyltransferase</fullName>
        <ecNumber evidence="5">2.1.1.-</ecNumber>
    </recommendedName>
</protein>
<keyword evidence="2" id="KW-0489">Methyltransferase</keyword>
<proteinExistence type="inferred from homology"/>
<dbReference type="EMBL" id="QRFF01000001">
    <property type="protein sequence ID" value="KAA3504624.1"/>
    <property type="molecule type" value="Genomic_DNA"/>
</dbReference>
<dbReference type="InterPro" id="IPR001091">
    <property type="entry name" value="RM_Methyltransferase"/>
</dbReference>
<feature type="domain" description="DNA methylase N-4/N-6" evidence="6">
    <location>
        <begin position="31"/>
        <end position="241"/>
    </location>
</feature>